<evidence type="ECO:0000313" key="4">
    <source>
        <dbReference type="Proteomes" id="UP000465601"/>
    </source>
</evidence>
<dbReference type="InterPro" id="IPR054485">
    <property type="entry name" value="FlK-like_dom"/>
</dbReference>
<dbReference type="AlphaFoldDB" id="A0A833HQM1"/>
<dbReference type="InterPro" id="IPR029069">
    <property type="entry name" value="HotDog_dom_sf"/>
</dbReference>
<dbReference type="Gene3D" id="3.10.129.10">
    <property type="entry name" value="Hotdog Thioesterase"/>
    <property type="match status" value="1"/>
</dbReference>
<accession>A0A833HQM1</accession>
<organism evidence="3 4">
    <name type="scientific">Alkaliphilus serpentinus</name>
    <dbReference type="NCBI Taxonomy" id="1482731"/>
    <lineage>
        <taxon>Bacteria</taxon>
        <taxon>Bacillati</taxon>
        <taxon>Bacillota</taxon>
        <taxon>Clostridia</taxon>
        <taxon>Peptostreptococcales</taxon>
        <taxon>Natronincolaceae</taxon>
        <taxon>Alkaliphilus</taxon>
    </lineage>
</organism>
<dbReference type="RefSeq" id="WP_151864932.1">
    <property type="nucleotide sequence ID" value="NZ_WBZB01000011.1"/>
</dbReference>
<proteinExistence type="predicted"/>
<name>A0A833HQM1_9FIRM</name>
<dbReference type="Proteomes" id="UP000465601">
    <property type="component" value="Unassembled WGS sequence"/>
</dbReference>
<dbReference type="OrthoDB" id="6902891at2"/>
<keyword evidence="4" id="KW-1185">Reference proteome</keyword>
<dbReference type="PIRSF" id="PIRSF014972">
    <property type="entry name" value="FlK"/>
    <property type="match status" value="1"/>
</dbReference>
<feature type="binding site" evidence="1">
    <location>
        <position position="64"/>
    </location>
    <ligand>
        <name>substrate</name>
    </ligand>
</feature>
<sequence length="136" mass="15116">MDEFNLVLNMVAKVEIVVDQKDTAEAFGSGGVKVFASPLMIGLMEKAALKAVDPHLPKGYSTVGTHLDVKHLAATPVGMKVYTTAELIKIEGKRLTFKVEAFDEKEKIGEGTHERYIIQLDRFIEKTNNKKNPIEE</sequence>
<dbReference type="EMBL" id="WBZB01000011">
    <property type="protein sequence ID" value="KAB3532105.1"/>
    <property type="molecule type" value="Genomic_DNA"/>
</dbReference>
<dbReference type="SUPFAM" id="SSF54637">
    <property type="entry name" value="Thioesterase/thiol ester dehydrase-isomerase"/>
    <property type="match status" value="1"/>
</dbReference>
<protein>
    <submittedName>
        <fullName evidence="3">Thioesterase</fullName>
    </submittedName>
</protein>
<dbReference type="InterPro" id="IPR025540">
    <property type="entry name" value="FlK"/>
</dbReference>
<dbReference type="PANTHER" id="PTHR36934">
    <property type="entry name" value="BLR0278 PROTEIN"/>
    <property type="match status" value="1"/>
</dbReference>
<dbReference type="Pfam" id="PF22636">
    <property type="entry name" value="FlK"/>
    <property type="match status" value="1"/>
</dbReference>
<evidence type="ECO:0000259" key="2">
    <source>
        <dbReference type="Pfam" id="PF22636"/>
    </source>
</evidence>
<evidence type="ECO:0000256" key="1">
    <source>
        <dbReference type="PIRSR" id="PIRSR014972-2"/>
    </source>
</evidence>
<comment type="caution">
    <text evidence="3">The sequence shown here is derived from an EMBL/GenBank/DDBJ whole genome shotgun (WGS) entry which is preliminary data.</text>
</comment>
<feature type="binding site" evidence="1">
    <location>
        <position position="64"/>
    </location>
    <ligand>
        <name>CoA</name>
        <dbReference type="ChEBI" id="CHEBI:57287"/>
    </ligand>
</feature>
<gene>
    <name evidence="3" type="ORF">F8153_03280</name>
</gene>
<feature type="domain" description="Fluoroacetyl-CoA-specific thioesterase-like" evidence="2">
    <location>
        <begin position="18"/>
        <end position="119"/>
    </location>
</feature>
<reference evidence="3 4" key="1">
    <citation type="submission" date="2019-10" db="EMBL/GenBank/DDBJ databases">
        <title>Alkaliphilus serpentinus sp. nov. and Alkaliphilus pronyensis sp. nov., two novel anaerobic alkaliphilic species isolated from the serpentinized-hosted hydrothermal field of the Prony Bay (New Caledonia).</title>
        <authorList>
            <person name="Postec A."/>
        </authorList>
    </citation>
    <scope>NUCLEOTIDE SEQUENCE [LARGE SCALE GENOMIC DNA]</scope>
    <source>
        <strain evidence="3 4">LacT</strain>
    </source>
</reference>
<evidence type="ECO:0000313" key="3">
    <source>
        <dbReference type="EMBL" id="KAB3532105.1"/>
    </source>
</evidence>
<dbReference type="PANTHER" id="PTHR36934:SF1">
    <property type="entry name" value="THIOESTERASE DOMAIN-CONTAINING PROTEIN"/>
    <property type="match status" value="1"/>
</dbReference>
<feature type="binding site" evidence="1">
    <location>
        <position position="115"/>
    </location>
    <ligand>
        <name>substrate</name>
    </ligand>
</feature>